<gene>
    <name evidence="2" type="ORF">HNR09_002740</name>
</gene>
<evidence type="ECO:0000313" key="3">
    <source>
        <dbReference type="Proteomes" id="UP000535437"/>
    </source>
</evidence>
<keyword evidence="3" id="KW-1185">Reference proteome</keyword>
<name>A0A7Z0GPJ3_9MICC</name>
<organism evidence="2 3">
    <name type="scientific">Nesterenkonia xinjiangensis</name>
    <dbReference type="NCBI Taxonomy" id="225327"/>
    <lineage>
        <taxon>Bacteria</taxon>
        <taxon>Bacillati</taxon>
        <taxon>Actinomycetota</taxon>
        <taxon>Actinomycetes</taxon>
        <taxon>Micrococcales</taxon>
        <taxon>Micrococcaceae</taxon>
        <taxon>Nesterenkonia</taxon>
    </lineage>
</organism>
<proteinExistence type="predicted"/>
<dbReference type="Pfam" id="PF21645">
    <property type="entry name" value="FakA-like_M"/>
    <property type="match status" value="1"/>
</dbReference>
<dbReference type="Proteomes" id="UP000535437">
    <property type="component" value="Unassembled WGS sequence"/>
</dbReference>
<feature type="domain" description="DhaL" evidence="1">
    <location>
        <begin position="9"/>
        <end position="207"/>
    </location>
</feature>
<dbReference type="Pfam" id="PF02734">
    <property type="entry name" value="Dak2"/>
    <property type="match status" value="1"/>
</dbReference>
<protein>
    <recommendedName>
        <fullName evidence="1">DhaL domain-containing protein</fullName>
    </recommendedName>
</protein>
<reference evidence="2 3" key="1">
    <citation type="submission" date="2020-07" db="EMBL/GenBank/DDBJ databases">
        <title>Sequencing the genomes of 1000 actinobacteria strains.</title>
        <authorList>
            <person name="Klenk H.-P."/>
        </authorList>
    </citation>
    <scope>NUCLEOTIDE SEQUENCE [LARGE SCALE GENOMIC DNA]</scope>
    <source>
        <strain evidence="2 3">DSM 15475</strain>
    </source>
</reference>
<dbReference type="InterPro" id="IPR004007">
    <property type="entry name" value="DhaL_dom"/>
</dbReference>
<dbReference type="EMBL" id="JACCFY010000001">
    <property type="protein sequence ID" value="NYJ79329.1"/>
    <property type="molecule type" value="Genomic_DNA"/>
</dbReference>
<accession>A0A7Z0GPJ3</accession>
<evidence type="ECO:0000259" key="1">
    <source>
        <dbReference type="PROSITE" id="PS51480"/>
    </source>
</evidence>
<sequence>MRGKVKGRQAVQGWFALAEQSLDARRGQLDLLNVFPVPDSDTGTNMLAAVRTCRRAVESSEQEDLGELLAAVGSSAMVEAHGNSGTLLAVLLSGIAEPLHGHQRLTAPGLADGLERASLRAWSALSEPVVGTMLSVLDAIAAEIRSSALAAEEPESRAALQECLHRALRSGRAAVEATVDQLDELRAAGVVDAGGTGLLLIFDALRATVCGEELAEDLLDGLPGLLGPAPQQTVEAAQGGSPMRPAASTTPQQTEHAAAIRLVEIMATVRLDPLGAASLRHRLDELGDSVIITPVDVEADAAGAYRWRVHVHTARRGPTAEAIRAAGSVEALTLTELGG</sequence>
<dbReference type="InterPro" id="IPR050270">
    <property type="entry name" value="DegV_domain_contain"/>
</dbReference>
<evidence type="ECO:0000313" key="2">
    <source>
        <dbReference type="EMBL" id="NYJ79329.1"/>
    </source>
</evidence>
<dbReference type="AlphaFoldDB" id="A0A7Z0GPJ3"/>
<dbReference type="InterPro" id="IPR036117">
    <property type="entry name" value="DhaL_dom_sf"/>
</dbReference>
<dbReference type="Gene3D" id="1.25.40.340">
    <property type="match status" value="1"/>
</dbReference>
<dbReference type="PANTHER" id="PTHR33434">
    <property type="entry name" value="DEGV DOMAIN-CONTAINING PROTEIN DR_1986-RELATED"/>
    <property type="match status" value="1"/>
</dbReference>
<comment type="caution">
    <text evidence="2">The sequence shown here is derived from an EMBL/GenBank/DDBJ whole genome shotgun (WGS) entry which is preliminary data.</text>
</comment>
<dbReference type="GO" id="GO:0006071">
    <property type="term" value="P:glycerol metabolic process"/>
    <property type="evidence" value="ECO:0007669"/>
    <property type="project" value="InterPro"/>
</dbReference>
<dbReference type="SMART" id="SM01120">
    <property type="entry name" value="Dak2"/>
    <property type="match status" value="1"/>
</dbReference>
<dbReference type="RefSeq" id="WP_179542564.1">
    <property type="nucleotide sequence ID" value="NZ_BAAALL010000001.1"/>
</dbReference>
<dbReference type="PANTHER" id="PTHR33434:SF4">
    <property type="entry name" value="PHOSPHATASE PROTEIN"/>
    <property type="match status" value="1"/>
</dbReference>
<dbReference type="PROSITE" id="PS51480">
    <property type="entry name" value="DHAL"/>
    <property type="match status" value="1"/>
</dbReference>
<dbReference type="GO" id="GO:0004371">
    <property type="term" value="F:glycerone kinase activity"/>
    <property type="evidence" value="ECO:0007669"/>
    <property type="project" value="InterPro"/>
</dbReference>
<dbReference type="SUPFAM" id="SSF101473">
    <property type="entry name" value="DhaL-like"/>
    <property type="match status" value="1"/>
</dbReference>
<dbReference type="InterPro" id="IPR048394">
    <property type="entry name" value="FakA-like_M"/>
</dbReference>